<dbReference type="PROSITE" id="PS50041">
    <property type="entry name" value="C_TYPE_LECTIN_2"/>
    <property type="match status" value="1"/>
</dbReference>
<dbReference type="SMART" id="SM00034">
    <property type="entry name" value="CLECT"/>
    <property type="match status" value="1"/>
</dbReference>
<dbReference type="AlphaFoldDB" id="A0A663F5Q2"/>
<evidence type="ECO:0000256" key="1">
    <source>
        <dbReference type="ARBA" id="ARBA00004401"/>
    </source>
</evidence>
<dbReference type="Gene3D" id="3.10.100.10">
    <property type="entry name" value="Mannose-Binding Protein A, subunit A"/>
    <property type="match status" value="1"/>
</dbReference>
<dbReference type="SUPFAM" id="SSF56436">
    <property type="entry name" value="C-type lectin-like"/>
    <property type="match status" value="1"/>
</dbReference>
<dbReference type="GO" id="GO:0005886">
    <property type="term" value="C:plasma membrane"/>
    <property type="evidence" value="ECO:0007669"/>
    <property type="project" value="UniProtKB-SubCell"/>
</dbReference>
<evidence type="ECO:0000259" key="3">
    <source>
        <dbReference type="PROSITE" id="PS50041"/>
    </source>
</evidence>
<dbReference type="PANTHER" id="PTHR45710:SF35">
    <property type="entry name" value="C-TYPE LECTIN DOMAIN FAMILY 2 MEMBER D"/>
    <property type="match status" value="1"/>
</dbReference>
<comment type="subcellular location">
    <subcellularLocation>
        <location evidence="1">Cell membrane</location>
        <topology evidence="1">Single-pass type II membrane protein</topology>
    </subcellularLocation>
</comment>
<reference evidence="4" key="1">
    <citation type="submission" date="2025-08" db="UniProtKB">
        <authorList>
            <consortium name="Ensembl"/>
        </authorList>
    </citation>
    <scope>IDENTIFICATION</scope>
</reference>
<organism evidence="4 5">
    <name type="scientific">Aquila chrysaetos chrysaetos</name>
    <dbReference type="NCBI Taxonomy" id="223781"/>
    <lineage>
        <taxon>Eukaryota</taxon>
        <taxon>Metazoa</taxon>
        <taxon>Chordata</taxon>
        <taxon>Craniata</taxon>
        <taxon>Vertebrata</taxon>
        <taxon>Euteleostomi</taxon>
        <taxon>Archelosauria</taxon>
        <taxon>Archosauria</taxon>
        <taxon>Dinosauria</taxon>
        <taxon>Saurischia</taxon>
        <taxon>Theropoda</taxon>
        <taxon>Coelurosauria</taxon>
        <taxon>Aves</taxon>
        <taxon>Neognathae</taxon>
        <taxon>Neoaves</taxon>
        <taxon>Telluraves</taxon>
        <taxon>Accipitrimorphae</taxon>
        <taxon>Accipitriformes</taxon>
        <taxon>Accipitridae</taxon>
        <taxon>Accipitrinae</taxon>
        <taxon>Aquila</taxon>
    </lineage>
</organism>
<dbReference type="CDD" id="cd03593">
    <property type="entry name" value="CLECT_NK_receptors_like"/>
    <property type="match status" value="1"/>
</dbReference>
<dbReference type="InterPro" id="IPR033992">
    <property type="entry name" value="NKR-like_CTLD"/>
</dbReference>
<dbReference type="PANTHER" id="PTHR45710">
    <property type="entry name" value="C-TYPE LECTIN DOMAIN-CONTAINING PROTEIN 180"/>
    <property type="match status" value="1"/>
</dbReference>
<feature type="domain" description="C-type lectin" evidence="3">
    <location>
        <begin position="40"/>
        <end position="124"/>
    </location>
</feature>
<dbReference type="GeneTree" id="ENSGT00940000163004"/>
<dbReference type="InterPro" id="IPR050828">
    <property type="entry name" value="C-type_lectin/matrix_domain"/>
</dbReference>
<dbReference type="Ensembl" id="ENSACCT00020020743.1">
    <property type="protein sequence ID" value="ENSACCP00020019874.1"/>
    <property type="gene ID" value="ENSACCG00020013675.1"/>
</dbReference>
<sequence length="148" mass="16626">MGRDRSPGRRCAVAAAATRDHSHSSSAADTSVCRLCPAGWQEKCFYFVEDEADWNRSQISCLSLGAHLATIDTQEELHFLFRYGSSLHYWIGLHREGSGPWKWFEVRGKGQCAYIDADGISSDWCSQMKYSAATHKSTLAGFRRIQKS</sequence>
<dbReference type="InterPro" id="IPR016187">
    <property type="entry name" value="CTDL_fold"/>
</dbReference>
<proteinExistence type="predicted"/>
<evidence type="ECO:0000313" key="4">
    <source>
        <dbReference type="Ensembl" id="ENSACCP00020019874.1"/>
    </source>
</evidence>
<dbReference type="Proteomes" id="UP000472275">
    <property type="component" value="Unassembled WGS sequence"/>
</dbReference>
<keyword evidence="2" id="KW-0430">Lectin</keyword>
<keyword evidence="5" id="KW-1185">Reference proteome</keyword>
<dbReference type="InterPro" id="IPR001304">
    <property type="entry name" value="C-type_lectin-like"/>
</dbReference>
<accession>A0A663F5Q2</accession>
<dbReference type="InterPro" id="IPR016186">
    <property type="entry name" value="C-type_lectin-like/link_sf"/>
</dbReference>
<name>A0A663F5Q2_AQUCH</name>
<dbReference type="Pfam" id="PF00059">
    <property type="entry name" value="Lectin_C"/>
    <property type="match status" value="1"/>
</dbReference>
<dbReference type="GO" id="GO:0030246">
    <property type="term" value="F:carbohydrate binding"/>
    <property type="evidence" value="ECO:0007669"/>
    <property type="project" value="UniProtKB-KW"/>
</dbReference>
<evidence type="ECO:0000256" key="2">
    <source>
        <dbReference type="ARBA" id="ARBA00022734"/>
    </source>
</evidence>
<protein>
    <recommendedName>
        <fullName evidence="3">C-type lectin domain-containing protein</fullName>
    </recommendedName>
</protein>
<evidence type="ECO:0000313" key="5">
    <source>
        <dbReference type="Proteomes" id="UP000472275"/>
    </source>
</evidence>
<reference evidence="4" key="2">
    <citation type="submission" date="2025-09" db="UniProtKB">
        <authorList>
            <consortium name="Ensembl"/>
        </authorList>
    </citation>
    <scope>IDENTIFICATION</scope>
</reference>